<evidence type="ECO:0000256" key="2">
    <source>
        <dbReference type="ARBA" id="ARBA00022771"/>
    </source>
</evidence>
<dbReference type="InterPro" id="IPR004330">
    <property type="entry name" value="FAR1_DNA_bnd_dom"/>
</dbReference>
<dbReference type="PROSITE" id="PS50966">
    <property type="entry name" value="ZF_SWIM"/>
    <property type="match status" value="1"/>
</dbReference>
<keyword evidence="3" id="KW-0862">Zinc</keyword>
<dbReference type="AlphaFoldDB" id="A0AAV0G0G2"/>
<dbReference type="GO" id="GO:0008270">
    <property type="term" value="F:zinc ion binding"/>
    <property type="evidence" value="ECO:0007669"/>
    <property type="project" value="UniProtKB-KW"/>
</dbReference>
<evidence type="ECO:0000256" key="4">
    <source>
        <dbReference type="PROSITE-ProRule" id="PRU00325"/>
    </source>
</evidence>
<evidence type="ECO:0000256" key="5">
    <source>
        <dbReference type="SAM" id="MobiDB-lite"/>
    </source>
</evidence>
<feature type="region of interest" description="Disordered" evidence="5">
    <location>
        <begin position="721"/>
        <end position="744"/>
    </location>
</feature>
<keyword evidence="1" id="KW-0479">Metal-binding</keyword>
<protein>
    <recommendedName>
        <fullName evidence="6">SWIM-type domain-containing protein</fullName>
    </recommendedName>
</protein>
<proteinExistence type="predicted"/>
<dbReference type="Pfam" id="PF10551">
    <property type="entry name" value="MULE"/>
    <property type="match status" value="1"/>
</dbReference>
<evidence type="ECO:0000313" key="9">
    <source>
        <dbReference type="Proteomes" id="UP001152523"/>
    </source>
</evidence>
<dbReference type="SMART" id="SM00575">
    <property type="entry name" value="ZnF_PMZ"/>
    <property type="match status" value="1"/>
</dbReference>
<evidence type="ECO:0000259" key="6">
    <source>
        <dbReference type="PROSITE" id="PS50966"/>
    </source>
</evidence>
<dbReference type="InterPro" id="IPR018289">
    <property type="entry name" value="MULE_transposase_dom"/>
</dbReference>
<dbReference type="Proteomes" id="UP001152523">
    <property type="component" value="Unassembled WGS sequence"/>
</dbReference>
<evidence type="ECO:0000313" key="7">
    <source>
        <dbReference type="EMBL" id="CAH9141435.1"/>
    </source>
</evidence>
<keyword evidence="2 4" id="KW-0863">Zinc-finger</keyword>
<evidence type="ECO:0000256" key="3">
    <source>
        <dbReference type="ARBA" id="ARBA00022833"/>
    </source>
</evidence>
<comment type="caution">
    <text evidence="7">The sequence shown here is derived from an EMBL/GenBank/DDBJ whole genome shotgun (WGS) entry which is preliminary data.</text>
</comment>
<accession>A0AAV0G0G2</accession>
<feature type="domain" description="SWIM-type" evidence="6">
    <location>
        <begin position="557"/>
        <end position="593"/>
    </location>
</feature>
<dbReference type="Pfam" id="PF03101">
    <property type="entry name" value="FAR1"/>
    <property type="match status" value="1"/>
</dbReference>
<sequence>MDQVDDVDVNSTVNSTPFLSTSFSSKQWIPSCPPDCKPAVGMTFSSLADANLFYNRYASICGFEVRLGSDNKHRDGTVLRKYFLCNKQGFKEDSDSTQKRMLKSEKQKSGKSASRRTALKRTGCRACMKVRFSSFGSYTVYRFHEPHTHEFTTPKSQMFQKQNRNMTVVHKKFIFDNAKLNKGASLSFHMMKEHVGGYANIGASLVDFKNCYRDLKTYVKYGDAHMFIESFKQKVAHSSGFFFDYVVDETQRLTRVFWADALCRKHYALFGDMVTFDSTFSTNKYSMIFAPFTGVDNHRKCITFGCALIANEDVDSYTWVFDTFLRCMGGCEPVSIVTDQDPAMKIAIPKVFEKSKHRFCMWHIMKKVREKVGYKLCDETDFLLRLNAVVWNRELEPDEFVSGWLAVMDEFGLQKHDWFMNLFDIRDMWIPAYFRDIFLGGILRSTQRSESENNFFNHFLNPFLSLVEFASRFQTAIESQRYHHDQLHANSKKSFPQLLTPLPIEKHASELYTLTVFYLFQTEWKAACFSCGIQSFITDESGLDHVCVVDILREKTYKVTYNPGDHASSCSCKMFEREGILCRHVLFIIKGKGVRELPSRYILNRWTKKALEKPIFDCSGNILEECIADSKNKLVGDLWSSFFSCVSLAESSNDDLEKLLDMIESFKGSILSKHTSNDVGKSSNDIESLIGISSSSEYSIHPPNISVNKGRKKRMISKREEAIHKKRSSNVGKSDACATEDQVKKPRTCKSCGEVGFHDSRNCPNKECDTSSSS</sequence>
<dbReference type="PANTHER" id="PTHR47718:SF18">
    <property type="entry name" value="PROTEIN FAR1-RELATED SEQUENCE 5-LIKE"/>
    <property type="match status" value="1"/>
</dbReference>
<dbReference type="EMBL" id="CAMAPF010001029">
    <property type="protein sequence ID" value="CAH9141435.1"/>
    <property type="molecule type" value="Genomic_DNA"/>
</dbReference>
<evidence type="ECO:0000256" key="1">
    <source>
        <dbReference type="ARBA" id="ARBA00022723"/>
    </source>
</evidence>
<dbReference type="EMBL" id="CAMAPF010001029">
    <property type="protein sequence ID" value="CAH9141438.1"/>
    <property type="molecule type" value="Genomic_DNA"/>
</dbReference>
<dbReference type="Pfam" id="PF04434">
    <property type="entry name" value="SWIM"/>
    <property type="match status" value="1"/>
</dbReference>
<gene>
    <name evidence="7" type="ORF">CEPIT_LOCUS39126</name>
    <name evidence="8" type="ORF">CEPIT_LOCUS39129</name>
</gene>
<dbReference type="PANTHER" id="PTHR47718">
    <property type="entry name" value="OS01G0519700 PROTEIN"/>
    <property type="match status" value="1"/>
</dbReference>
<feature type="compositionally biased region" description="Basic and acidic residues" evidence="5">
    <location>
        <begin position="95"/>
        <end position="108"/>
    </location>
</feature>
<dbReference type="InterPro" id="IPR007527">
    <property type="entry name" value="Znf_SWIM"/>
</dbReference>
<reference evidence="7" key="1">
    <citation type="submission" date="2022-07" db="EMBL/GenBank/DDBJ databases">
        <authorList>
            <person name="Macas J."/>
            <person name="Novak P."/>
            <person name="Neumann P."/>
        </authorList>
    </citation>
    <scope>NUCLEOTIDE SEQUENCE</scope>
</reference>
<feature type="region of interest" description="Disordered" evidence="5">
    <location>
        <begin position="95"/>
        <end position="117"/>
    </location>
</feature>
<organism evidence="7 9">
    <name type="scientific">Cuscuta epithymum</name>
    <dbReference type="NCBI Taxonomy" id="186058"/>
    <lineage>
        <taxon>Eukaryota</taxon>
        <taxon>Viridiplantae</taxon>
        <taxon>Streptophyta</taxon>
        <taxon>Embryophyta</taxon>
        <taxon>Tracheophyta</taxon>
        <taxon>Spermatophyta</taxon>
        <taxon>Magnoliopsida</taxon>
        <taxon>eudicotyledons</taxon>
        <taxon>Gunneridae</taxon>
        <taxon>Pentapetalae</taxon>
        <taxon>asterids</taxon>
        <taxon>lamiids</taxon>
        <taxon>Solanales</taxon>
        <taxon>Convolvulaceae</taxon>
        <taxon>Cuscuteae</taxon>
        <taxon>Cuscuta</taxon>
        <taxon>Cuscuta subgen. Cuscuta</taxon>
    </lineage>
</organism>
<keyword evidence="9" id="KW-1185">Reference proteome</keyword>
<evidence type="ECO:0000313" key="8">
    <source>
        <dbReference type="EMBL" id="CAH9141438.1"/>
    </source>
</evidence>
<name>A0AAV0G0G2_9ASTE</name>
<dbReference type="InterPro" id="IPR006564">
    <property type="entry name" value="Znf_PMZ"/>
</dbReference>